<evidence type="ECO:0000256" key="1">
    <source>
        <dbReference type="ARBA" id="ARBA00004394"/>
    </source>
</evidence>
<dbReference type="InterPro" id="IPR023393">
    <property type="entry name" value="START-like_dom_sf"/>
</dbReference>
<comment type="catalytic activity">
    <reaction evidence="11">
        <text>a 1,2-diacyl-sn-glycero-3-phospho-(1D-myo-inositol)(in) = a 1,2-diacyl-sn-glycero-3-phospho-(1D-myo-inositol)(out)</text>
        <dbReference type="Rhea" id="RHEA:38691"/>
        <dbReference type="ChEBI" id="CHEBI:57880"/>
    </reaction>
    <physiologicalReaction direction="left-to-right" evidence="11">
        <dbReference type="Rhea" id="RHEA:38692"/>
    </physiologicalReaction>
</comment>
<evidence type="ECO:0000256" key="12">
    <source>
        <dbReference type="ARBA" id="ARBA00036388"/>
    </source>
</evidence>
<evidence type="ECO:0000313" key="17">
    <source>
        <dbReference type="Proteomes" id="UP000886611"/>
    </source>
</evidence>
<sequence length="197" mass="22927">MNAKADVPLCDSCLWGMSALPTTVTDLVARLRVVLPCSVEENEYMKDDFFIKIETWHKPDMGTLENVHELDPVTWKSVEVVPIDIADRSQVDPGDYKEDEDPALFHSEKTGRGPLGPNWKQEKRIFTNFHRQLFCWVDRWVELTMEDIRRMEDETQRELEEVSMNVFKVCGEPLCFLCRIVKCASFYSQVCNLLVFD</sequence>
<keyword evidence="4" id="KW-0256">Endoplasmic reticulum</keyword>
<evidence type="ECO:0000256" key="5">
    <source>
        <dbReference type="ARBA" id="ARBA00022990"/>
    </source>
</evidence>
<keyword evidence="17" id="KW-1185">Reference proteome</keyword>
<dbReference type="GO" id="GO:0031210">
    <property type="term" value="F:phosphatidylcholine binding"/>
    <property type="evidence" value="ECO:0007669"/>
    <property type="project" value="TreeGrafter"/>
</dbReference>
<dbReference type="EMBL" id="JAATIS010000094">
    <property type="protein sequence ID" value="KAG2470999.1"/>
    <property type="molecule type" value="Genomic_DNA"/>
</dbReference>
<dbReference type="InterPro" id="IPR001666">
    <property type="entry name" value="PI_transfer"/>
</dbReference>
<keyword evidence="7" id="KW-0445">Lipid transport</keyword>
<evidence type="ECO:0000256" key="2">
    <source>
        <dbReference type="ARBA" id="ARBA00004586"/>
    </source>
</evidence>
<evidence type="ECO:0000256" key="8">
    <source>
        <dbReference type="ARBA" id="ARBA00023121"/>
    </source>
</evidence>
<evidence type="ECO:0000256" key="9">
    <source>
        <dbReference type="ARBA" id="ARBA00023136"/>
    </source>
</evidence>
<evidence type="ECO:0000256" key="14">
    <source>
        <dbReference type="ARBA" id="ARBA00041171"/>
    </source>
</evidence>
<dbReference type="InterPro" id="IPR055261">
    <property type="entry name" value="PI_transfer_N"/>
</dbReference>
<dbReference type="GO" id="GO:0000139">
    <property type="term" value="C:Golgi membrane"/>
    <property type="evidence" value="ECO:0007669"/>
    <property type="project" value="UniProtKB-SubCell"/>
</dbReference>
<reference evidence="16 17" key="1">
    <citation type="journal article" date="2021" name="Cell">
        <title>Tracing the genetic footprints of vertebrate landing in non-teleost ray-finned fishes.</title>
        <authorList>
            <person name="Bi X."/>
            <person name="Wang K."/>
            <person name="Yang L."/>
            <person name="Pan H."/>
            <person name="Jiang H."/>
            <person name="Wei Q."/>
            <person name="Fang M."/>
            <person name="Yu H."/>
            <person name="Zhu C."/>
            <person name="Cai Y."/>
            <person name="He Y."/>
            <person name="Gan X."/>
            <person name="Zeng H."/>
            <person name="Yu D."/>
            <person name="Zhu Y."/>
            <person name="Jiang H."/>
            <person name="Qiu Q."/>
            <person name="Yang H."/>
            <person name="Zhang Y.E."/>
            <person name="Wang W."/>
            <person name="Zhu M."/>
            <person name="He S."/>
            <person name="Zhang G."/>
        </authorList>
    </citation>
    <scope>NUCLEOTIDE SEQUENCE [LARGE SCALE GENOMIC DNA]</scope>
    <source>
        <strain evidence="16">Bchr_013</strain>
    </source>
</reference>
<dbReference type="GO" id="GO:0005789">
    <property type="term" value="C:endoplasmic reticulum membrane"/>
    <property type="evidence" value="ECO:0007669"/>
    <property type="project" value="UniProtKB-SubCell"/>
</dbReference>
<keyword evidence="8" id="KW-0446">Lipid-binding</keyword>
<evidence type="ECO:0000259" key="15">
    <source>
        <dbReference type="Pfam" id="PF02121"/>
    </source>
</evidence>
<dbReference type="SUPFAM" id="SSF55961">
    <property type="entry name" value="Bet v1-like"/>
    <property type="match status" value="1"/>
</dbReference>
<organism evidence="16 17">
    <name type="scientific">Polypterus senegalus</name>
    <name type="common">Senegal bichir</name>
    <dbReference type="NCBI Taxonomy" id="55291"/>
    <lineage>
        <taxon>Eukaryota</taxon>
        <taxon>Metazoa</taxon>
        <taxon>Chordata</taxon>
        <taxon>Craniata</taxon>
        <taxon>Vertebrata</taxon>
        <taxon>Euteleostomi</taxon>
        <taxon>Actinopterygii</taxon>
        <taxon>Polypteriformes</taxon>
        <taxon>Polypteridae</taxon>
        <taxon>Polypterus</taxon>
    </lineage>
</organism>
<comment type="similarity">
    <text evidence="13">Belongs to the PtdIns transfer protein family. PI transfer class I subfamily.</text>
</comment>
<feature type="non-terminal residue" evidence="16">
    <location>
        <position position="1"/>
    </location>
</feature>
<gene>
    <name evidence="16" type="primary">Pitpnb</name>
    <name evidence="16" type="ORF">GTO96_0005730</name>
</gene>
<accession>A0A8X8BYK6</accession>
<keyword evidence="5" id="KW-0007">Acetylation</keyword>
<dbReference type="Pfam" id="PF02121">
    <property type="entry name" value="IP_trans"/>
    <property type="match status" value="1"/>
</dbReference>
<evidence type="ECO:0000256" key="4">
    <source>
        <dbReference type="ARBA" id="ARBA00022824"/>
    </source>
</evidence>
<dbReference type="GO" id="GO:0035091">
    <property type="term" value="F:phosphatidylinositol binding"/>
    <property type="evidence" value="ECO:0007669"/>
    <property type="project" value="TreeGrafter"/>
</dbReference>
<dbReference type="Proteomes" id="UP000886611">
    <property type="component" value="Unassembled WGS sequence"/>
</dbReference>
<dbReference type="AlphaFoldDB" id="A0A8X8BYK6"/>
<keyword evidence="6" id="KW-0333">Golgi apparatus</keyword>
<evidence type="ECO:0000256" key="13">
    <source>
        <dbReference type="ARBA" id="ARBA00038104"/>
    </source>
</evidence>
<evidence type="ECO:0000256" key="3">
    <source>
        <dbReference type="ARBA" id="ARBA00022448"/>
    </source>
</evidence>
<comment type="caution">
    <text evidence="16">The sequence shown here is derived from an EMBL/GenBank/DDBJ whole genome shotgun (WGS) entry which is preliminary data.</text>
</comment>
<protein>
    <recommendedName>
        <fullName evidence="14">Phosphatidylinositol transfer protein beta isoform</fullName>
    </recommendedName>
</protein>
<dbReference type="Gene3D" id="3.30.530.20">
    <property type="match status" value="2"/>
</dbReference>
<evidence type="ECO:0000256" key="11">
    <source>
        <dbReference type="ARBA" id="ARBA00024146"/>
    </source>
</evidence>
<evidence type="ECO:0000256" key="10">
    <source>
        <dbReference type="ARBA" id="ARBA00023723"/>
    </source>
</evidence>
<dbReference type="GO" id="GO:0008526">
    <property type="term" value="F:phosphatidylinositol transfer activity"/>
    <property type="evidence" value="ECO:0007669"/>
    <property type="project" value="TreeGrafter"/>
</dbReference>
<dbReference type="PANTHER" id="PTHR10658:SF27">
    <property type="entry name" value="PHOSPHATIDYLINOSITOL TRANSFER PROTEIN BETA ISOFORM"/>
    <property type="match status" value="1"/>
</dbReference>
<keyword evidence="9" id="KW-0472">Membrane</keyword>
<evidence type="ECO:0000256" key="7">
    <source>
        <dbReference type="ARBA" id="ARBA00023055"/>
    </source>
</evidence>
<dbReference type="PANTHER" id="PTHR10658">
    <property type="entry name" value="PHOSPHATIDYLINOSITOL TRANSFER PROTEIN"/>
    <property type="match status" value="1"/>
</dbReference>
<feature type="non-terminal residue" evidence="16">
    <location>
        <position position="197"/>
    </location>
</feature>
<comment type="subcellular location">
    <subcellularLocation>
        <location evidence="2">Endoplasmic reticulum membrane</location>
    </subcellularLocation>
    <subcellularLocation>
        <location evidence="1">Golgi apparatus membrane</location>
    </subcellularLocation>
</comment>
<comment type="catalytic activity">
    <reaction evidence="12">
        <text>an N-(acyl)-sphingosylphosphocholine(in) = an N-(acyl)-sphingosylphosphocholine(out)</text>
        <dbReference type="Rhea" id="RHEA:43776"/>
        <dbReference type="ChEBI" id="CHEBI:64583"/>
    </reaction>
    <physiologicalReaction direction="left-to-right" evidence="12">
        <dbReference type="Rhea" id="RHEA:43777"/>
    </physiologicalReaction>
</comment>
<keyword evidence="3" id="KW-0813">Transport</keyword>
<feature type="domain" description="Phosphatidylinositol transfer protein N-terminal" evidence="15">
    <location>
        <begin position="41"/>
        <end position="123"/>
    </location>
</feature>
<dbReference type="GO" id="GO:0008525">
    <property type="term" value="F:phosphatidylcholine transporter activity"/>
    <property type="evidence" value="ECO:0007669"/>
    <property type="project" value="TreeGrafter"/>
</dbReference>
<evidence type="ECO:0000256" key="6">
    <source>
        <dbReference type="ARBA" id="ARBA00023034"/>
    </source>
</evidence>
<name>A0A8X8BYK6_POLSE</name>
<comment type="catalytic activity">
    <reaction evidence="10">
        <text>a 1,2-diacyl-sn-glycero-3-phosphocholine(in) = a 1,2-diacyl-sn-glycero-3-phosphocholine(out)</text>
        <dbReference type="Rhea" id="RHEA:38571"/>
        <dbReference type="ChEBI" id="CHEBI:57643"/>
    </reaction>
    <physiologicalReaction direction="left-to-right" evidence="10">
        <dbReference type="Rhea" id="RHEA:38572"/>
    </physiologicalReaction>
</comment>
<evidence type="ECO:0000313" key="16">
    <source>
        <dbReference type="EMBL" id="KAG2470999.1"/>
    </source>
</evidence>
<proteinExistence type="inferred from homology"/>